<proteinExistence type="predicted"/>
<dbReference type="AlphaFoldDB" id="A0AAV7VT99"/>
<protein>
    <submittedName>
        <fullName evidence="1">Uncharacterized protein</fullName>
    </submittedName>
</protein>
<reference evidence="1" key="1">
    <citation type="journal article" date="2022" name="bioRxiv">
        <title>Sequencing and chromosome-scale assembly of the giantPleurodeles waltlgenome.</title>
        <authorList>
            <person name="Brown T."/>
            <person name="Elewa A."/>
            <person name="Iarovenko S."/>
            <person name="Subramanian E."/>
            <person name="Araus A.J."/>
            <person name="Petzold A."/>
            <person name="Susuki M."/>
            <person name="Suzuki K.-i.T."/>
            <person name="Hayashi T."/>
            <person name="Toyoda A."/>
            <person name="Oliveira C."/>
            <person name="Osipova E."/>
            <person name="Leigh N.D."/>
            <person name="Simon A."/>
            <person name="Yun M.H."/>
        </authorList>
    </citation>
    <scope>NUCLEOTIDE SEQUENCE</scope>
    <source>
        <strain evidence="1">20211129_DDA</strain>
        <tissue evidence="1">Liver</tissue>
    </source>
</reference>
<evidence type="ECO:0000313" key="2">
    <source>
        <dbReference type="Proteomes" id="UP001066276"/>
    </source>
</evidence>
<evidence type="ECO:0000313" key="1">
    <source>
        <dbReference type="EMBL" id="KAJ1204933.1"/>
    </source>
</evidence>
<dbReference type="Proteomes" id="UP001066276">
    <property type="component" value="Chromosome 1_2"/>
</dbReference>
<gene>
    <name evidence="1" type="ORF">NDU88_000368</name>
</gene>
<comment type="caution">
    <text evidence="1">The sequence shown here is derived from an EMBL/GenBank/DDBJ whole genome shotgun (WGS) entry which is preliminary data.</text>
</comment>
<keyword evidence="2" id="KW-1185">Reference proteome</keyword>
<accession>A0AAV7VT99</accession>
<name>A0AAV7VT99_PLEWA</name>
<organism evidence="1 2">
    <name type="scientific">Pleurodeles waltl</name>
    <name type="common">Iberian ribbed newt</name>
    <dbReference type="NCBI Taxonomy" id="8319"/>
    <lineage>
        <taxon>Eukaryota</taxon>
        <taxon>Metazoa</taxon>
        <taxon>Chordata</taxon>
        <taxon>Craniata</taxon>
        <taxon>Vertebrata</taxon>
        <taxon>Euteleostomi</taxon>
        <taxon>Amphibia</taxon>
        <taxon>Batrachia</taxon>
        <taxon>Caudata</taxon>
        <taxon>Salamandroidea</taxon>
        <taxon>Salamandridae</taxon>
        <taxon>Pleurodelinae</taxon>
        <taxon>Pleurodeles</taxon>
    </lineage>
</organism>
<dbReference type="EMBL" id="JANPWB010000002">
    <property type="protein sequence ID" value="KAJ1204933.1"/>
    <property type="molecule type" value="Genomic_DNA"/>
</dbReference>
<sequence length="74" mass="8142">MLLGCSSWLPREDPAEEGAWQHSGGVLEYATPRGNLPRAHRLLSFLFSCPGGTSDAQFRCTRDSTADGKAEERF</sequence>